<accession>A0ACC2NAZ2</accession>
<dbReference type="EMBL" id="CM056744">
    <property type="protein sequence ID" value="KAJ8668315.1"/>
    <property type="molecule type" value="Genomic_DNA"/>
</dbReference>
<comment type="caution">
    <text evidence="1">The sequence shown here is derived from an EMBL/GenBank/DDBJ whole genome shotgun (WGS) entry which is preliminary data.</text>
</comment>
<protein>
    <submittedName>
        <fullName evidence="1">Uncharacterized protein</fullName>
    </submittedName>
</protein>
<name>A0ACC2NAZ2_9HYME</name>
<proteinExistence type="predicted"/>
<evidence type="ECO:0000313" key="2">
    <source>
        <dbReference type="Proteomes" id="UP001239111"/>
    </source>
</evidence>
<reference evidence="1" key="1">
    <citation type="submission" date="2023-04" db="EMBL/GenBank/DDBJ databases">
        <title>A chromosome-level genome assembly of the parasitoid wasp Eretmocerus hayati.</title>
        <authorList>
            <person name="Zhong Y."/>
            <person name="Liu S."/>
            <person name="Liu Y."/>
        </authorList>
    </citation>
    <scope>NUCLEOTIDE SEQUENCE</scope>
    <source>
        <strain evidence="1">ZJU_SS_LIU_2023</strain>
    </source>
</reference>
<dbReference type="Proteomes" id="UP001239111">
    <property type="component" value="Chromosome 4"/>
</dbReference>
<sequence>MMIWNEKSGSLGKTITFVCEFINCSSTIRGPSLIFDIESKLKELSYFEELLNDKKFSDFVITVEGKNFHVHKSILATKSPVFKAMFILDMKENRQGSVVINGITHGVMRELLRFIYCGKVENQDVTMELYVAADKYLVDGLKVICERRLFKNINLNNVFEYLNFVNSHDIPKLRHYCEKYFKTNLKDIVARWPNFKLSELNNNIVDEVWRILTDTSRG</sequence>
<keyword evidence="2" id="KW-1185">Reference proteome</keyword>
<evidence type="ECO:0000313" key="1">
    <source>
        <dbReference type="EMBL" id="KAJ8668315.1"/>
    </source>
</evidence>
<gene>
    <name evidence="1" type="ORF">QAD02_009978</name>
</gene>
<organism evidence="1 2">
    <name type="scientific">Eretmocerus hayati</name>
    <dbReference type="NCBI Taxonomy" id="131215"/>
    <lineage>
        <taxon>Eukaryota</taxon>
        <taxon>Metazoa</taxon>
        <taxon>Ecdysozoa</taxon>
        <taxon>Arthropoda</taxon>
        <taxon>Hexapoda</taxon>
        <taxon>Insecta</taxon>
        <taxon>Pterygota</taxon>
        <taxon>Neoptera</taxon>
        <taxon>Endopterygota</taxon>
        <taxon>Hymenoptera</taxon>
        <taxon>Apocrita</taxon>
        <taxon>Proctotrupomorpha</taxon>
        <taxon>Chalcidoidea</taxon>
        <taxon>Aphelinidae</taxon>
        <taxon>Aphelininae</taxon>
        <taxon>Eretmocerus</taxon>
    </lineage>
</organism>